<sequence>MDTSIQAPPNAAGRHPLPWGRGIPAPTPDPTAAPARPRPAASTASAALPAALPPASAPGAPVPAAAALPAAAPPASGLGAPASAAAVLLPAAPFVPRAMPPRATHPTAAALPYFFDLPSGAGTLTPTVPAKHARDAPNAAAAPKNWKMPPDCESFLAELVELAVLLLRRKLTSGDFLAITEALNRRFRGLSVRNGGRPPRAVPFFERAWNPMDTKVRHKTNAPGYAAMEAGWLA</sequence>
<gene>
    <name evidence="2" type="ORF">B2J93_7237</name>
</gene>
<keyword evidence="3" id="KW-1185">Reference proteome</keyword>
<evidence type="ECO:0000313" key="2">
    <source>
        <dbReference type="EMBL" id="OWP03750.1"/>
    </source>
</evidence>
<reference evidence="2 3" key="1">
    <citation type="submission" date="2017-04" db="EMBL/GenBank/DDBJ databases">
        <title>Draft genome sequence of Marssonina coronaria NL1: causal agent of apple blotch.</title>
        <authorList>
            <person name="Cheng Q."/>
        </authorList>
    </citation>
    <scope>NUCLEOTIDE SEQUENCE [LARGE SCALE GENOMIC DNA]</scope>
    <source>
        <strain evidence="2 3">NL1</strain>
    </source>
</reference>
<feature type="compositionally biased region" description="Low complexity" evidence="1">
    <location>
        <begin position="32"/>
        <end position="46"/>
    </location>
</feature>
<evidence type="ECO:0000313" key="3">
    <source>
        <dbReference type="Proteomes" id="UP000242519"/>
    </source>
</evidence>
<proteinExistence type="predicted"/>
<feature type="region of interest" description="Disordered" evidence="1">
    <location>
        <begin position="1"/>
        <end position="46"/>
    </location>
</feature>
<organism evidence="2 3">
    <name type="scientific">Diplocarpon coronariae</name>
    <dbReference type="NCBI Taxonomy" id="2795749"/>
    <lineage>
        <taxon>Eukaryota</taxon>
        <taxon>Fungi</taxon>
        <taxon>Dikarya</taxon>
        <taxon>Ascomycota</taxon>
        <taxon>Pezizomycotina</taxon>
        <taxon>Leotiomycetes</taxon>
        <taxon>Helotiales</taxon>
        <taxon>Drepanopezizaceae</taxon>
        <taxon>Diplocarpon</taxon>
    </lineage>
</organism>
<comment type="caution">
    <text evidence="2">The sequence shown here is derived from an EMBL/GenBank/DDBJ whole genome shotgun (WGS) entry which is preliminary data.</text>
</comment>
<name>A0A218Z819_9HELO</name>
<dbReference type="EMBL" id="MZNU01000168">
    <property type="protein sequence ID" value="OWP03750.1"/>
    <property type="molecule type" value="Genomic_DNA"/>
</dbReference>
<dbReference type="Proteomes" id="UP000242519">
    <property type="component" value="Unassembled WGS sequence"/>
</dbReference>
<accession>A0A218Z819</accession>
<protein>
    <submittedName>
        <fullName evidence="2">Uncharacterized protein</fullName>
    </submittedName>
</protein>
<dbReference type="AlphaFoldDB" id="A0A218Z819"/>
<dbReference type="InParanoid" id="A0A218Z819"/>
<evidence type="ECO:0000256" key="1">
    <source>
        <dbReference type="SAM" id="MobiDB-lite"/>
    </source>
</evidence>